<keyword evidence="5" id="KW-1185">Reference proteome</keyword>
<name>A0ABU8H9V2_9BACI</name>
<protein>
    <submittedName>
        <fullName evidence="4">DUF881 domain-containing protein</fullName>
    </submittedName>
</protein>
<dbReference type="EMBL" id="JBBAXC010000002">
    <property type="protein sequence ID" value="MEI5906084.1"/>
    <property type="molecule type" value="Genomic_DNA"/>
</dbReference>
<evidence type="ECO:0000256" key="1">
    <source>
        <dbReference type="ARBA" id="ARBA00009108"/>
    </source>
</evidence>
<dbReference type="Pfam" id="PF05949">
    <property type="entry name" value="DUF881"/>
    <property type="match status" value="1"/>
</dbReference>
<keyword evidence="3" id="KW-0175">Coiled coil</keyword>
<evidence type="ECO:0000313" key="4">
    <source>
        <dbReference type="EMBL" id="MEI5906084.1"/>
    </source>
</evidence>
<proteinExistence type="inferred from homology"/>
<accession>A0ABU8H9V2</accession>
<keyword evidence="2" id="KW-0694">RNA-binding</keyword>
<sequence length="231" mass="26188">MKTNYVIMFLVCLVLGFMFSFSYSQTNRDKDEQTTPSNLQWKEEDNLRNQIIDQSATNNSLQEELYTKQNEIRDFEKEFSEEEEIFFNLVQDANKYRMFLGEVKVKGPGVNVTLADGDYDPTDENVNNYIVHEAHVFKVIDELYISGATAVAINGKRLSHNSYIVCNGPVITVDGDQFPAPFEITAIGEPEILESALNIVGGVKDQLVNDNVVFSMEKKKEIVLDPIIPES</sequence>
<organism evidence="4 5">
    <name type="scientific">Bacillus spongiae</name>
    <dbReference type="NCBI Taxonomy" id="2683610"/>
    <lineage>
        <taxon>Bacteria</taxon>
        <taxon>Bacillati</taxon>
        <taxon>Bacillota</taxon>
        <taxon>Bacilli</taxon>
        <taxon>Bacillales</taxon>
        <taxon>Bacillaceae</taxon>
        <taxon>Bacillus</taxon>
    </lineage>
</organism>
<dbReference type="Gene3D" id="3.30.70.1880">
    <property type="entry name" value="Protein of unknown function DUF881"/>
    <property type="match status" value="1"/>
</dbReference>
<gene>
    <name evidence="4" type="ORF">WAK64_03235</name>
</gene>
<dbReference type="Proteomes" id="UP001312865">
    <property type="component" value="Unassembled WGS sequence"/>
</dbReference>
<dbReference type="RefSeq" id="WP_336585505.1">
    <property type="nucleotide sequence ID" value="NZ_JBBAXC010000002.1"/>
</dbReference>
<comment type="similarity">
    <text evidence="1">Belongs to the UPF0749 family.</text>
</comment>
<reference evidence="4 5" key="1">
    <citation type="journal article" date="2018" name="J. Microbiol.">
        <title>Bacillus spongiae sp. nov., isolated from sponge of Jeju Island.</title>
        <authorList>
            <person name="Lee G.E."/>
            <person name="Im W.T."/>
            <person name="Park J.S."/>
        </authorList>
    </citation>
    <scope>NUCLEOTIDE SEQUENCE [LARGE SCALE GENOMIC DNA]</scope>
    <source>
        <strain evidence="4 5">135PIL107-10</strain>
    </source>
</reference>
<dbReference type="PANTHER" id="PTHR37313">
    <property type="entry name" value="UPF0749 PROTEIN RV1825"/>
    <property type="match status" value="1"/>
</dbReference>
<evidence type="ECO:0000256" key="3">
    <source>
        <dbReference type="SAM" id="Coils"/>
    </source>
</evidence>
<evidence type="ECO:0000313" key="5">
    <source>
        <dbReference type="Proteomes" id="UP001312865"/>
    </source>
</evidence>
<dbReference type="PANTHER" id="PTHR37313:SF2">
    <property type="entry name" value="UPF0749 PROTEIN YLXX"/>
    <property type="match status" value="1"/>
</dbReference>
<comment type="caution">
    <text evidence="4">The sequence shown here is derived from an EMBL/GenBank/DDBJ whole genome shotgun (WGS) entry which is preliminary data.</text>
</comment>
<dbReference type="InterPro" id="IPR010273">
    <property type="entry name" value="DUF881"/>
</dbReference>
<dbReference type="PROSITE" id="PS50889">
    <property type="entry name" value="S4"/>
    <property type="match status" value="1"/>
</dbReference>
<evidence type="ECO:0000256" key="2">
    <source>
        <dbReference type="PROSITE-ProRule" id="PRU00182"/>
    </source>
</evidence>
<feature type="coiled-coil region" evidence="3">
    <location>
        <begin position="44"/>
        <end position="78"/>
    </location>
</feature>